<dbReference type="GO" id="GO:0005524">
    <property type="term" value="F:ATP binding"/>
    <property type="evidence" value="ECO:0007669"/>
    <property type="project" value="TreeGrafter"/>
</dbReference>
<dbReference type="SUPFAM" id="SSF52540">
    <property type="entry name" value="P-loop containing nucleoside triphosphate hydrolases"/>
    <property type="match status" value="1"/>
</dbReference>
<feature type="compositionally biased region" description="Gly residues" evidence="1">
    <location>
        <begin position="147"/>
        <end position="173"/>
    </location>
</feature>
<dbReference type="GO" id="GO:0005829">
    <property type="term" value="C:cytosol"/>
    <property type="evidence" value="ECO:0007669"/>
    <property type="project" value="TreeGrafter"/>
</dbReference>
<dbReference type="RefSeq" id="WP_307837365.1">
    <property type="nucleotide sequence ID" value="NZ_BOOH01000014.1"/>
</dbReference>
<organism evidence="3 4">
    <name type="scientific">Planobispora longispora</name>
    <dbReference type="NCBI Taxonomy" id="28887"/>
    <lineage>
        <taxon>Bacteria</taxon>
        <taxon>Bacillati</taxon>
        <taxon>Actinomycetota</taxon>
        <taxon>Actinomycetes</taxon>
        <taxon>Streptosporangiales</taxon>
        <taxon>Streptosporangiaceae</taxon>
        <taxon>Planobispora</taxon>
    </lineage>
</organism>
<feature type="compositionally biased region" description="Basic and acidic residues" evidence="1">
    <location>
        <begin position="345"/>
        <end position="364"/>
    </location>
</feature>
<evidence type="ECO:0000256" key="1">
    <source>
        <dbReference type="SAM" id="MobiDB-lite"/>
    </source>
</evidence>
<dbReference type="EMBL" id="BOOH01000014">
    <property type="protein sequence ID" value="GIH75196.1"/>
    <property type="molecule type" value="Genomic_DNA"/>
</dbReference>
<comment type="caution">
    <text evidence="3">The sequence shown here is derived from an EMBL/GenBank/DDBJ whole genome shotgun (WGS) entry which is preliminary data.</text>
</comment>
<keyword evidence="4" id="KW-1185">Reference proteome</keyword>
<name>A0A8J3W4U0_9ACTN</name>
<sequence>MARHDREESLEEQLAWLDAIKEQEEAPAVAVTVAAAAADDAVVSPYPQDPWSLVPTEPDTTSSPLFRAAAGPDHDPSDSSVVADPPAEGASAAEDADAAEWAEAAEAVSSFTLPPSPSPSPEDNDGFLAPLKPLPRQESDSAFGSDSGFGSGFGSDSGFGSGFGSDSGFGSGETGNYTMSGSSTTEREPSRGLFEEPQRADGPSGSYTLPSVHSFPPAPESPGSTGAEPGPARPVPEGAGAEAERFSRGDTDPGYDLDRGDGESGHGRLTQGPAEAAQDRDRFTPKAAEPAGFAESSWPEAPDSFQSSGSFRAPESFGTDRPGPAAPSGERAAPGGLGSDPADTGETRAFPRERSTESLRDRQEAFAVRQATTSFATGRDTARHDTSDLDVPEPDLYQPRRRAAFGSSSRQDTVSSRPSADSLDPESLLRGRRSGPSSGWRKLIYKASAGLIKPGESPEVRRRHELLSRARTPVATGHHRVAVLSLKGGVGKTTTTVGLGATLAQIRGDRVIAVDANPDRGTLSDKVELETSATVRDLLNERGQIKRYVDIRAFTSQAPSRLEILASDRDPSVSEAFSASDYQTVAQVLENFYSICITDCGTGLLHSAMSGVLGLADQLVLVSSPSVDGARAASATLDWLEAHHYEDLVRSATVVLCSVRPRSKSTIDLDKLEAHFAARCRAVIRVPYDPHLEEGAEIDLDRLQPATRDSYLRLAASVGDGFAPPHS</sequence>
<protein>
    <recommendedName>
        <fullName evidence="2">CobQ/CobB/MinD/ParA nucleotide binding domain-containing protein</fullName>
    </recommendedName>
</protein>
<evidence type="ECO:0000313" key="4">
    <source>
        <dbReference type="Proteomes" id="UP000616724"/>
    </source>
</evidence>
<dbReference type="PANTHER" id="PTHR43384">
    <property type="entry name" value="SEPTUM SITE-DETERMINING PROTEIN MIND HOMOLOG, CHLOROPLASTIC-RELATED"/>
    <property type="match status" value="1"/>
</dbReference>
<dbReference type="Proteomes" id="UP000616724">
    <property type="component" value="Unassembled WGS sequence"/>
</dbReference>
<dbReference type="AlphaFoldDB" id="A0A8J3W4U0"/>
<feature type="compositionally biased region" description="Basic and acidic residues" evidence="1">
    <location>
        <begin position="242"/>
        <end position="266"/>
    </location>
</feature>
<dbReference type="Gene3D" id="3.40.50.300">
    <property type="entry name" value="P-loop containing nucleotide triphosphate hydrolases"/>
    <property type="match status" value="1"/>
</dbReference>
<evidence type="ECO:0000259" key="2">
    <source>
        <dbReference type="Pfam" id="PF01656"/>
    </source>
</evidence>
<proteinExistence type="predicted"/>
<dbReference type="PANTHER" id="PTHR43384:SF14">
    <property type="entry name" value="ESX-1 SECRETION-ASSOCIATED PROTEIN ESPI"/>
    <property type="match status" value="1"/>
</dbReference>
<evidence type="ECO:0000313" key="3">
    <source>
        <dbReference type="EMBL" id="GIH75196.1"/>
    </source>
</evidence>
<feature type="compositionally biased region" description="Low complexity" evidence="1">
    <location>
        <begin position="101"/>
        <end position="113"/>
    </location>
</feature>
<gene>
    <name evidence="3" type="ORF">Plo01_16250</name>
</gene>
<feature type="compositionally biased region" description="Polar residues" evidence="1">
    <location>
        <begin position="406"/>
        <end position="419"/>
    </location>
</feature>
<dbReference type="GO" id="GO:0009898">
    <property type="term" value="C:cytoplasmic side of plasma membrane"/>
    <property type="evidence" value="ECO:0007669"/>
    <property type="project" value="TreeGrafter"/>
</dbReference>
<accession>A0A8J3W4U0</accession>
<dbReference type="InterPro" id="IPR002586">
    <property type="entry name" value="CobQ/CobB/MinD/ParA_Nub-bd_dom"/>
</dbReference>
<dbReference type="Pfam" id="PF01656">
    <property type="entry name" value="CbiA"/>
    <property type="match status" value="1"/>
</dbReference>
<feature type="domain" description="CobQ/CobB/MinD/ParA nucleotide binding" evidence="2">
    <location>
        <begin position="481"/>
        <end position="692"/>
    </location>
</feature>
<reference evidence="3 4" key="1">
    <citation type="submission" date="2021-01" db="EMBL/GenBank/DDBJ databases">
        <title>Whole genome shotgun sequence of Planobispora longispora NBRC 13918.</title>
        <authorList>
            <person name="Komaki H."/>
            <person name="Tamura T."/>
        </authorList>
    </citation>
    <scope>NUCLEOTIDE SEQUENCE [LARGE SCALE GENOMIC DNA]</scope>
    <source>
        <strain evidence="3 4">NBRC 13918</strain>
    </source>
</reference>
<feature type="region of interest" description="Disordered" evidence="1">
    <location>
        <begin position="44"/>
        <end position="437"/>
    </location>
</feature>
<feature type="compositionally biased region" description="Polar residues" evidence="1">
    <location>
        <begin position="174"/>
        <end position="184"/>
    </location>
</feature>
<dbReference type="InterPro" id="IPR027417">
    <property type="entry name" value="P-loop_NTPase"/>
</dbReference>
<dbReference type="GO" id="GO:0016887">
    <property type="term" value="F:ATP hydrolysis activity"/>
    <property type="evidence" value="ECO:0007669"/>
    <property type="project" value="TreeGrafter"/>
</dbReference>
<feature type="compositionally biased region" description="Basic and acidic residues" evidence="1">
    <location>
        <begin position="185"/>
        <end position="199"/>
    </location>
</feature>
<feature type="compositionally biased region" description="Low complexity" evidence="1">
    <location>
        <begin position="83"/>
        <end position="93"/>
    </location>
</feature>
<dbReference type="GO" id="GO:0051782">
    <property type="term" value="P:negative regulation of cell division"/>
    <property type="evidence" value="ECO:0007669"/>
    <property type="project" value="TreeGrafter"/>
</dbReference>
<dbReference type="InterPro" id="IPR050625">
    <property type="entry name" value="ParA/MinD_ATPase"/>
</dbReference>